<accession>A0AAX1TMK8</accession>
<reference evidence="1 2" key="1">
    <citation type="submission" date="2018-06" db="EMBL/GenBank/DDBJ databases">
        <authorList>
            <consortium name="Pathogen Informatics"/>
            <person name="Doyle S."/>
        </authorList>
    </citation>
    <scope>NUCLEOTIDE SEQUENCE [LARGE SCALE GENOMIC DNA]</scope>
    <source>
        <strain evidence="1 2">NCTC12112</strain>
    </source>
</reference>
<dbReference type="Proteomes" id="UP000249008">
    <property type="component" value="Chromosome 1"/>
</dbReference>
<dbReference type="GeneID" id="78453267"/>
<gene>
    <name evidence="1" type="ORF">NCTC12112_01970</name>
</gene>
<evidence type="ECO:0000313" key="1">
    <source>
        <dbReference type="EMBL" id="SQJ06296.1"/>
    </source>
</evidence>
<dbReference type="KEGG" id="ful:C4N20_00495"/>
<name>A0AAX1TMK8_9FUSO</name>
<dbReference type="EMBL" id="LS483487">
    <property type="protein sequence ID" value="SQJ06296.1"/>
    <property type="molecule type" value="Genomic_DNA"/>
</dbReference>
<dbReference type="AlphaFoldDB" id="A0AAX1TMK8"/>
<protein>
    <submittedName>
        <fullName evidence="1">Uncharacterized protein</fullName>
    </submittedName>
</protein>
<sequence length="106" mass="12032">MKKIAVIFILIMFSLNIYASTKGITLNGYLFARTKEQMVKLVEYVKNNNKKEFITYIKELQTTGEGGALDDGLEVEIVDSSQGLVQIRLVGRTETVWTVTEAIRRE</sequence>
<dbReference type="RefSeq" id="WP_005982015.1">
    <property type="nucleotide sequence ID" value="NZ_BAABXY010000001.1"/>
</dbReference>
<evidence type="ECO:0000313" key="2">
    <source>
        <dbReference type="Proteomes" id="UP000249008"/>
    </source>
</evidence>
<organism evidence="1 2">
    <name type="scientific">Fusobacterium ulcerans</name>
    <dbReference type="NCBI Taxonomy" id="861"/>
    <lineage>
        <taxon>Bacteria</taxon>
        <taxon>Fusobacteriati</taxon>
        <taxon>Fusobacteriota</taxon>
        <taxon>Fusobacteriia</taxon>
        <taxon>Fusobacteriales</taxon>
        <taxon>Fusobacteriaceae</taxon>
        <taxon>Fusobacterium</taxon>
    </lineage>
</organism>
<proteinExistence type="predicted"/>